<dbReference type="AlphaFoldDB" id="A0A328FAR8"/>
<dbReference type="OrthoDB" id="7058268at2"/>
<dbReference type="PANTHER" id="PTHR39662">
    <property type="entry name" value="DUF354 DOMAIN-CONTAINING PROTEIN-RELATED"/>
    <property type="match status" value="1"/>
</dbReference>
<dbReference type="EMBL" id="CP036313">
    <property type="protein sequence ID" value="QBH14087.1"/>
    <property type="molecule type" value="Genomic_DNA"/>
</dbReference>
<evidence type="ECO:0000313" key="2">
    <source>
        <dbReference type="EMBL" id="RAM01648.1"/>
    </source>
</evidence>
<dbReference type="EMBL" id="QLNI01000024">
    <property type="protein sequence ID" value="RAM01648.1"/>
    <property type="molecule type" value="Genomic_DNA"/>
</dbReference>
<protein>
    <submittedName>
        <fullName evidence="1">DUF354 domain-containing protein</fullName>
    </submittedName>
</protein>
<sequence length="355" mass="40413">MNIAFFIAHPSQYYLFKESAAQLCKKHNIILIYFEKDMISDLIKNDPYNVKTYCIKTIASNNISGTVLNLLKKEFNLYKIAKDHNIELFVGTSVAIAHVGRLLGAKSIIFTEDDVDVTHLSAKIGYPFCNHIVSPAICNLGKWEKKGVKYQGYQKLSYLHPTKFQYLNNFNINEMNFDEKFFLLRFSNLSAHHDIGIGGITDELAKKIIEILSIKGRVYISSERQLTTHFEKYKLKIDPTKIHQVLARANLLISDSQSMSVEAAMLGVPSIRFSDFSGRISVLEELEHKYCLTFGIKTSESEKLLETINELLSISSDLSAIFQTRRDIMLKDKIDVSSFITKLIDTYPRSINSLG</sequence>
<evidence type="ECO:0000313" key="1">
    <source>
        <dbReference type="EMBL" id="QBH14087.1"/>
    </source>
</evidence>
<dbReference type="PANTHER" id="PTHR39662:SF1">
    <property type="entry name" value="DUF354 DOMAIN-CONTAINING PROTEIN"/>
    <property type="match status" value="1"/>
</dbReference>
<dbReference type="Proteomes" id="UP000293902">
    <property type="component" value="Chromosome"/>
</dbReference>
<keyword evidence="4" id="KW-1185">Reference proteome</keyword>
<evidence type="ECO:0000313" key="4">
    <source>
        <dbReference type="Proteomes" id="UP000293902"/>
    </source>
</evidence>
<dbReference type="Pfam" id="PF04007">
    <property type="entry name" value="DUF354"/>
    <property type="match status" value="1"/>
</dbReference>
<organism evidence="2 3">
    <name type="scientific">Desulfobacter hydrogenophilus</name>
    <dbReference type="NCBI Taxonomy" id="2291"/>
    <lineage>
        <taxon>Bacteria</taxon>
        <taxon>Pseudomonadati</taxon>
        <taxon>Thermodesulfobacteriota</taxon>
        <taxon>Desulfobacteria</taxon>
        <taxon>Desulfobacterales</taxon>
        <taxon>Desulfobacteraceae</taxon>
        <taxon>Desulfobacter</taxon>
    </lineage>
</organism>
<reference evidence="1 4" key="2">
    <citation type="submission" date="2019-02" db="EMBL/GenBank/DDBJ databases">
        <title>Complete genome sequence of Desulfobacter hydrogenophilus AcRS1.</title>
        <authorList>
            <person name="Marietou A."/>
            <person name="Lund M.B."/>
            <person name="Marshall I.P.G."/>
            <person name="Schreiber L."/>
            <person name="Jorgensen B."/>
        </authorList>
    </citation>
    <scope>NUCLEOTIDE SEQUENCE [LARGE SCALE GENOMIC DNA]</scope>
    <source>
        <strain evidence="1 4">AcRS1</strain>
    </source>
</reference>
<evidence type="ECO:0000313" key="3">
    <source>
        <dbReference type="Proteomes" id="UP000248798"/>
    </source>
</evidence>
<reference evidence="2 3" key="1">
    <citation type="submission" date="2018-06" db="EMBL/GenBank/DDBJ databases">
        <title>Complete Genome Sequence of Desulfobacter hydrogenophilus (DSM3380).</title>
        <authorList>
            <person name="Marietou A."/>
            <person name="Schreiber L."/>
            <person name="Marshall I."/>
            <person name="Jorgensen B."/>
        </authorList>
    </citation>
    <scope>NUCLEOTIDE SEQUENCE [LARGE SCALE GENOMIC DNA]</scope>
    <source>
        <strain evidence="2 3">DSM 3380</strain>
    </source>
</reference>
<dbReference type="Proteomes" id="UP000248798">
    <property type="component" value="Unassembled WGS sequence"/>
</dbReference>
<gene>
    <name evidence="2" type="ORF">DO021_12790</name>
    <name evidence="1" type="ORF">EYB58_14855</name>
</gene>
<dbReference type="InterPro" id="IPR007152">
    <property type="entry name" value="DUF354"/>
</dbReference>
<accession>A0A328FAR8</accession>
<dbReference type="SUPFAM" id="SSF53756">
    <property type="entry name" value="UDP-Glycosyltransferase/glycogen phosphorylase"/>
    <property type="match status" value="1"/>
</dbReference>
<dbReference type="RefSeq" id="WP_111957268.1">
    <property type="nucleotide sequence ID" value="NZ_CP036313.1"/>
</dbReference>
<name>A0A328FAR8_9BACT</name>
<proteinExistence type="predicted"/>